<evidence type="ECO:0000313" key="6">
    <source>
        <dbReference type="Proteomes" id="UP000748108"/>
    </source>
</evidence>
<gene>
    <name evidence="5" type="ORF">KM312_09805</name>
</gene>
<accession>A0A947D521</accession>
<evidence type="ECO:0000256" key="1">
    <source>
        <dbReference type="ARBA" id="ARBA00022649"/>
    </source>
</evidence>
<comment type="similarity">
    <text evidence="4">Belongs to the HepT RNase toxin family.</text>
</comment>
<keyword evidence="3" id="KW-0378">Hydrolase</keyword>
<evidence type="ECO:0000313" key="5">
    <source>
        <dbReference type="EMBL" id="MBT9282918.1"/>
    </source>
</evidence>
<proteinExistence type="inferred from homology"/>
<name>A0A947D521_HYDSH</name>
<keyword evidence="1" id="KW-1277">Toxin-antitoxin system</keyword>
<dbReference type="AlphaFoldDB" id="A0A947D521"/>
<dbReference type="Proteomes" id="UP000748108">
    <property type="component" value="Unassembled WGS sequence"/>
</dbReference>
<organism evidence="5 6">
    <name type="scientific">Hydrogenibacillus schlegelii</name>
    <name type="common">Bacillus schlegelii</name>
    <dbReference type="NCBI Taxonomy" id="1484"/>
    <lineage>
        <taxon>Bacteria</taxon>
        <taxon>Bacillati</taxon>
        <taxon>Bacillota</taxon>
        <taxon>Bacilli</taxon>
        <taxon>Bacillales</taxon>
        <taxon>Bacillales Family X. Incertae Sedis</taxon>
        <taxon>Hydrogenibacillus</taxon>
    </lineage>
</organism>
<dbReference type="GO" id="GO:0110001">
    <property type="term" value="C:toxin-antitoxin complex"/>
    <property type="evidence" value="ECO:0007669"/>
    <property type="project" value="InterPro"/>
</dbReference>
<sequence>MRNILVHEYFGVDMEEVWRNVEQDLLRLKRAIQDLLRQLKE</sequence>
<dbReference type="InterPro" id="IPR037038">
    <property type="entry name" value="HepT-like_sf"/>
</dbReference>
<dbReference type="GO" id="GO:0004540">
    <property type="term" value="F:RNA nuclease activity"/>
    <property type="evidence" value="ECO:0007669"/>
    <property type="project" value="InterPro"/>
</dbReference>
<dbReference type="EMBL" id="JAHHQF010000071">
    <property type="protein sequence ID" value="MBT9282918.1"/>
    <property type="molecule type" value="Genomic_DNA"/>
</dbReference>
<dbReference type="InterPro" id="IPR008201">
    <property type="entry name" value="HepT-like"/>
</dbReference>
<dbReference type="Pfam" id="PF01934">
    <property type="entry name" value="HepT-like"/>
    <property type="match status" value="1"/>
</dbReference>
<evidence type="ECO:0000256" key="3">
    <source>
        <dbReference type="ARBA" id="ARBA00022801"/>
    </source>
</evidence>
<dbReference type="GO" id="GO:0016787">
    <property type="term" value="F:hydrolase activity"/>
    <property type="evidence" value="ECO:0007669"/>
    <property type="project" value="UniProtKB-KW"/>
</dbReference>
<reference evidence="5" key="1">
    <citation type="journal article" date="2021" name="Microbiology">
        <title>Metagenomic Analysis of the Microbial Community in the Underground Coal Fire Area (Kemerovo Region, Russia) Revealed Predominance of Thermophilic Members of the Phyla Deinococcus-thermus, Aquificae, and Firmicutes.</title>
        <authorList>
            <person name="Kadnikov V."/>
            <person name="Mardanov A.V."/>
            <person name="Beletsky A.V."/>
            <person name="Karnachuk O.V."/>
            <person name="Ravin N.V."/>
        </authorList>
    </citation>
    <scope>NUCLEOTIDE SEQUENCE</scope>
    <source>
        <strain evidence="5">RBS10-49</strain>
    </source>
</reference>
<keyword evidence="2" id="KW-0540">Nuclease</keyword>
<evidence type="ECO:0000256" key="4">
    <source>
        <dbReference type="ARBA" id="ARBA00024207"/>
    </source>
</evidence>
<dbReference type="Gene3D" id="1.20.120.580">
    <property type="entry name" value="bsu32300-like"/>
    <property type="match status" value="1"/>
</dbReference>
<protein>
    <submittedName>
        <fullName evidence="5">DUF86 domain-containing protein</fullName>
    </submittedName>
</protein>
<comment type="caution">
    <text evidence="5">The sequence shown here is derived from an EMBL/GenBank/DDBJ whole genome shotgun (WGS) entry which is preliminary data.</text>
</comment>
<evidence type="ECO:0000256" key="2">
    <source>
        <dbReference type="ARBA" id="ARBA00022722"/>
    </source>
</evidence>